<dbReference type="AlphaFoldDB" id="A0AAN7S4X5"/>
<dbReference type="EMBL" id="JAUNZN010000001">
    <property type="protein sequence ID" value="KAK4828647.1"/>
    <property type="molecule type" value="Genomic_DNA"/>
</dbReference>
<gene>
    <name evidence="1" type="ORF">QYF61_000295</name>
</gene>
<evidence type="ECO:0000313" key="2">
    <source>
        <dbReference type="Proteomes" id="UP001333110"/>
    </source>
</evidence>
<proteinExistence type="predicted"/>
<evidence type="ECO:0008006" key="3">
    <source>
        <dbReference type="Google" id="ProtNLM"/>
    </source>
</evidence>
<organism evidence="1 2">
    <name type="scientific">Mycteria americana</name>
    <name type="common">Wood stork</name>
    <dbReference type="NCBI Taxonomy" id="33587"/>
    <lineage>
        <taxon>Eukaryota</taxon>
        <taxon>Metazoa</taxon>
        <taxon>Chordata</taxon>
        <taxon>Craniata</taxon>
        <taxon>Vertebrata</taxon>
        <taxon>Euteleostomi</taxon>
        <taxon>Archelosauria</taxon>
        <taxon>Archosauria</taxon>
        <taxon>Dinosauria</taxon>
        <taxon>Saurischia</taxon>
        <taxon>Theropoda</taxon>
        <taxon>Coelurosauria</taxon>
        <taxon>Aves</taxon>
        <taxon>Neognathae</taxon>
        <taxon>Neoaves</taxon>
        <taxon>Aequornithes</taxon>
        <taxon>Ciconiiformes</taxon>
        <taxon>Ciconiidae</taxon>
        <taxon>Mycteria</taxon>
    </lineage>
</organism>
<dbReference type="PANTHER" id="PTHR33332">
    <property type="entry name" value="REVERSE TRANSCRIPTASE DOMAIN-CONTAINING PROTEIN"/>
    <property type="match status" value="1"/>
</dbReference>
<comment type="caution">
    <text evidence="1">The sequence shown here is derived from an EMBL/GenBank/DDBJ whole genome shotgun (WGS) entry which is preliminary data.</text>
</comment>
<evidence type="ECO:0000313" key="1">
    <source>
        <dbReference type="EMBL" id="KAK4828647.1"/>
    </source>
</evidence>
<reference evidence="1 2" key="1">
    <citation type="journal article" date="2023" name="J. Hered.">
        <title>Chromosome-level genome of the wood stork (Mycteria americana) provides insight into avian chromosome evolution.</title>
        <authorList>
            <person name="Flamio R. Jr."/>
            <person name="Ramstad K.M."/>
        </authorList>
    </citation>
    <scope>NUCLEOTIDE SEQUENCE [LARGE SCALE GENOMIC DNA]</scope>
    <source>
        <strain evidence="1">JAX WOST 10</strain>
    </source>
</reference>
<accession>A0AAN7S4X5</accession>
<name>A0AAN7S4X5_MYCAM</name>
<sequence>MERLVSRVCSDRTRGNGFKLKEGKFRLDIRKKLFTIRVVRHWTTLPRDVVDAPSLEVFKMRYYEAVKKKLHLPCPKETLQEFNRIYLFNLMDENLNMSQQCVLAAQKASHSLGCIKRNTASRSTEVIGPLYSTLMRPHLEYCVQLWGPQYKKNMDLLEWVQTRATKMRAGTPLFLADGPQDRAWGRKVPPTVGEDQVHDHLRNLKIHKSMGLDEMHPRVLRELADVVAKPLSTIFEKSWQSGEVPGDWKNGNIAPIFKKSRKQDPGNYRAVSLTSVPGKTMEQMLLETMLRHMEFREVIQDSQHGLTKGRSCLTNLVAFCDGVTTSVGKGRAMDVIYLDFSKVFDMILVLVLVDEKYWYWY</sequence>
<protein>
    <recommendedName>
        <fullName evidence="3">Reverse transcriptase</fullName>
    </recommendedName>
</protein>
<keyword evidence="2" id="KW-1185">Reference proteome</keyword>
<dbReference type="Proteomes" id="UP001333110">
    <property type="component" value="Unassembled WGS sequence"/>
</dbReference>